<evidence type="ECO:0000313" key="2">
    <source>
        <dbReference type="Proteomes" id="UP001647509"/>
    </source>
</evidence>
<comment type="caution">
    <text evidence="1">The sequence shown here is derived from an EMBL/GenBank/DDBJ whole genome shotgun (WGS) entry which is preliminary data.</text>
</comment>
<sequence length="388" mass="41873">MQQPISITAISSISSLGKTADEIWQSYLNNMHCFTAKSVLDKVIAVAEIPEQAKQDIEALKASDQKYKSLDYSVLYAIYASRLAVNQANWKASDNFGINLGSSRGATELFETYYDSFLKTNKAETLSSPTTTLGNIASWVAHDLQTEGPEISHSITCSTALHAMLNGIAWINSGMCNKFLVGGSEAPLTPFTIAQMQALKIYAQQEPDHADFPCRAFDLDKTKNTMVLGEGASVACLESGIQDNALAVISGYGYATEILKHNISISSDAKCFQKSMKMALGDLNPDAVDVIVMHAPGTIKGDLSEVKAIEKVFLNKQPALTTNKWKIGHTFGASGALSIELAVLMLQKQEFIGVPFAKTQNPPEKIQHILVNAVGFGGNAVSILISKT</sequence>
<name>A0ACC5U890_9FLAO</name>
<gene>
    <name evidence="1" type="ORF">KO493_07150</name>
</gene>
<evidence type="ECO:0000313" key="1">
    <source>
        <dbReference type="EMBL" id="MBU2950468.1"/>
    </source>
</evidence>
<protein>
    <submittedName>
        <fullName evidence="1">Beta-ketoacyl synthase</fullName>
    </submittedName>
</protein>
<keyword evidence="2" id="KW-1185">Reference proteome</keyword>
<reference evidence="1" key="1">
    <citation type="submission" date="2021-05" db="EMBL/GenBank/DDBJ databases">
        <title>Draft genomes of bacteria isolated from model marine particles.</title>
        <authorList>
            <person name="Datta M.S."/>
            <person name="Schwartzman J.A."/>
            <person name="Enke T.N."/>
            <person name="Saavedra J."/>
            <person name="Cermak N."/>
            <person name="Cordero O.X."/>
        </authorList>
    </citation>
    <scope>NUCLEOTIDE SEQUENCE</scope>
    <source>
        <strain evidence="1">I2M19</strain>
    </source>
</reference>
<proteinExistence type="predicted"/>
<dbReference type="EMBL" id="JAHKPD010000012">
    <property type="protein sequence ID" value="MBU2950468.1"/>
    <property type="molecule type" value="Genomic_DNA"/>
</dbReference>
<accession>A0ACC5U890</accession>
<dbReference type="Proteomes" id="UP001647509">
    <property type="component" value="Unassembled WGS sequence"/>
</dbReference>
<organism evidence="1 2">
    <name type="scientific">Pseudotamlana agarivorans</name>
    <dbReference type="NCBI Taxonomy" id="481183"/>
    <lineage>
        <taxon>Bacteria</taxon>
        <taxon>Pseudomonadati</taxon>
        <taxon>Bacteroidota</taxon>
        <taxon>Flavobacteriia</taxon>
        <taxon>Flavobacteriales</taxon>
        <taxon>Flavobacteriaceae</taxon>
        <taxon>Pseudotamlana</taxon>
    </lineage>
</organism>